<dbReference type="EMBL" id="ARYM01000001">
    <property type="protein sequence ID" value="KDA00484.1"/>
    <property type="molecule type" value="Genomic_DNA"/>
</dbReference>
<evidence type="ECO:0000256" key="3">
    <source>
        <dbReference type="ARBA" id="ARBA00022801"/>
    </source>
</evidence>
<dbReference type="STRING" id="1280954.HPO_00605"/>
<keyword evidence="3" id="KW-0378">Hydrolase</keyword>
<evidence type="ECO:0000313" key="7">
    <source>
        <dbReference type="Proteomes" id="UP000027100"/>
    </source>
</evidence>
<dbReference type="InterPro" id="IPR041382">
    <property type="entry name" value="SH3_16"/>
</dbReference>
<evidence type="ECO:0000256" key="4">
    <source>
        <dbReference type="ARBA" id="ARBA00022807"/>
    </source>
</evidence>
<keyword evidence="7" id="KW-1185">Reference proteome</keyword>
<keyword evidence="4" id="KW-0788">Thiol protease</keyword>
<protein>
    <submittedName>
        <fullName evidence="6">NlpC/P60 family protein</fullName>
    </submittedName>
</protein>
<dbReference type="Pfam" id="PF18348">
    <property type="entry name" value="SH3_16"/>
    <property type="match status" value="1"/>
</dbReference>
<dbReference type="PANTHER" id="PTHR47359">
    <property type="entry name" value="PEPTIDOGLYCAN DL-ENDOPEPTIDASE CWLO"/>
    <property type="match status" value="1"/>
</dbReference>
<gene>
    <name evidence="6" type="ORF">HPO_00605</name>
</gene>
<dbReference type="Proteomes" id="UP000027100">
    <property type="component" value="Unassembled WGS sequence"/>
</dbReference>
<evidence type="ECO:0000256" key="1">
    <source>
        <dbReference type="ARBA" id="ARBA00007074"/>
    </source>
</evidence>
<feature type="domain" description="NlpC/P60" evidence="5">
    <location>
        <begin position="142"/>
        <end position="265"/>
    </location>
</feature>
<dbReference type="RefSeq" id="WP_035593202.1">
    <property type="nucleotide sequence ID" value="NZ_ARYM01000001.1"/>
</dbReference>
<dbReference type="eggNOG" id="COG0791">
    <property type="taxonomic scope" value="Bacteria"/>
</dbReference>
<keyword evidence="2" id="KW-0645">Protease</keyword>
<dbReference type="PATRIC" id="fig|1280954.3.peg.126"/>
<organism evidence="6 7">
    <name type="scientific">Hyphomonas polymorpha PS728</name>
    <dbReference type="NCBI Taxonomy" id="1280954"/>
    <lineage>
        <taxon>Bacteria</taxon>
        <taxon>Pseudomonadati</taxon>
        <taxon>Pseudomonadota</taxon>
        <taxon>Alphaproteobacteria</taxon>
        <taxon>Hyphomonadales</taxon>
        <taxon>Hyphomonadaceae</taxon>
        <taxon>Hyphomonas</taxon>
    </lineage>
</organism>
<dbReference type="PROSITE" id="PS51935">
    <property type="entry name" value="NLPC_P60"/>
    <property type="match status" value="1"/>
</dbReference>
<dbReference type="InterPro" id="IPR000064">
    <property type="entry name" value="NLP_P60_dom"/>
</dbReference>
<dbReference type="InterPro" id="IPR051794">
    <property type="entry name" value="PG_Endopeptidase_C40"/>
</dbReference>
<accession>A0A062VQB1</accession>
<comment type="similarity">
    <text evidence="1">Belongs to the peptidase C40 family.</text>
</comment>
<evidence type="ECO:0000259" key="5">
    <source>
        <dbReference type="PROSITE" id="PS51935"/>
    </source>
</evidence>
<dbReference type="Pfam" id="PF00877">
    <property type="entry name" value="NLPC_P60"/>
    <property type="match status" value="1"/>
</dbReference>
<evidence type="ECO:0000313" key="6">
    <source>
        <dbReference type="EMBL" id="KDA00484.1"/>
    </source>
</evidence>
<dbReference type="OrthoDB" id="9813368at2"/>
<dbReference type="SUPFAM" id="SSF54001">
    <property type="entry name" value="Cysteine proteinases"/>
    <property type="match status" value="1"/>
</dbReference>
<dbReference type="PANTHER" id="PTHR47359:SF3">
    <property type="entry name" value="NLP_P60 DOMAIN-CONTAINING PROTEIN-RELATED"/>
    <property type="match status" value="1"/>
</dbReference>
<dbReference type="Gene3D" id="3.90.1720.10">
    <property type="entry name" value="endopeptidase domain like (from Nostoc punctiforme)"/>
    <property type="match status" value="1"/>
</dbReference>
<name>A0A062VQB1_9PROT</name>
<evidence type="ECO:0000256" key="2">
    <source>
        <dbReference type="ARBA" id="ARBA00022670"/>
    </source>
</evidence>
<proteinExistence type="inferred from homology"/>
<comment type="caution">
    <text evidence="6">The sequence shown here is derived from an EMBL/GenBank/DDBJ whole genome shotgun (WGS) entry which is preliminary data.</text>
</comment>
<dbReference type="GO" id="GO:0006508">
    <property type="term" value="P:proteolysis"/>
    <property type="evidence" value="ECO:0007669"/>
    <property type="project" value="UniProtKB-KW"/>
</dbReference>
<dbReference type="InterPro" id="IPR038765">
    <property type="entry name" value="Papain-like_cys_pep_sf"/>
</dbReference>
<dbReference type="GO" id="GO:0008234">
    <property type="term" value="F:cysteine-type peptidase activity"/>
    <property type="evidence" value="ECO:0007669"/>
    <property type="project" value="UniProtKB-KW"/>
</dbReference>
<sequence>MPVFSDKRLARPQGEGAPFQVTAGALALRETPAPDGLVSTFALHGEAVEVFREEGEFGLVQCQRDRYVGWALMEALSAPIRPVTHKVSALRTYAFSQADLKSAPHFMLSLGARVAATGRREGPWVECARAGWVHERHLASPGSFEDDPAAVALRFLGAPYLWGGRESLGLDCSGLLQQAFEACGVLLPRDSDMQGAWVGTEVSGNVRLCRGDVVFWDGHAGILIAPDTLLHANAHHMAVAEEPLAEAVERIGKIAGPVTGVRRIDLAAERGKRPAWLAD</sequence>
<dbReference type="AlphaFoldDB" id="A0A062VQB1"/>
<reference evidence="6 7" key="1">
    <citation type="journal article" date="2014" name="Antonie Van Leeuwenhoek">
        <title>Hyphomonas beringensis sp. nov. and Hyphomonas chukchiensis sp. nov., isolated from surface seawater of the Bering Sea and Chukchi Sea.</title>
        <authorList>
            <person name="Li C."/>
            <person name="Lai Q."/>
            <person name="Li G."/>
            <person name="Dong C."/>
            <person name="Wang J."/>
            <person name="Liao Y."/>
            <person name="Shao Z."/>
        </authorList>
    </citation>
    <scope>NUCLEOTIDE SEQUENCE [LARGE SCALE GENOMIC DNA]</scope>
    <source>
        <strain evidence="6 7">PS728</strain>
    </source>
</reference>